<dbReference type="Proteomes" id="UP000298327">
    <property type="component" value="Unassembled WGS sequence"/>
</dbReference>
<feature type="non-terminal residue" evidence="2">
    <location>
        <position position="1"/>
    </location>
</feature>
<evidence type="ECO:0000313" key="3">
    <source>
        <dbReference type="Proteomes" id="UP000298327"/>
    </source>
</evidence>
<dbReference type="EMBL" id="SEOQ01001301">
    <property type="protein sequence ID" value="TFY52469.1"/>
    <property type="molecule type" value="Genomic_DNA"/>
</dbReference>
<evidence type="ECO:0000256" key="1">
    <source>
        <dbReference type="SAM" id="MobiDB-lite"/>
    </source>
</evidence>
<dbReference type="STRING" id="205917.A0A4Y9XVA6"/>
<protein>
    <submittedName>
        <fullName evidence="2">Uncharacterized protein</fullName>
    </submittedName>
</protein>
<gene>
    <name evidence="2" type="ORF">EVG20_g10537</name>
</gene>
<accession>A0A4Y9XVA6</accession>
<comment type="caution">
    <text evidence="2">The sequence shown here is derived from an EMBL/GenBank/DDBJ whole genome shotgun (WGS) entry which is preliminary data.</text>
</comment>
<feature type="region of interest" description="Disordered" evidence="1">
    <location>
        <begin position="456"/>
        <end position="475"/>
    </location>
</feature>
<feature type="compositionally biased region" description="Polar residues" evidence="1">
    <location>
        <begin position="353"/>
        <end position="370"/>
    </location>
</feature>
<feature type="region of interest" description="Disordered" evidence="1">
    <location>
        <begin position="333"/>
        <end position="370"/>
    </location>
</feature>
<evidence type="ECO:0000313" key="2">
    <source>
        <dbReference type="EMBL" id="TFY52469.1"/>
    </source>
</evidence>
<dbReference type="OrthoDB" id="2591449at2759"/>
<reference evidence="2 3" key="1">
    <citation type="submission" date="2019-02" db="EMBL/GenBank/DDBJ databases">
        <title>Genome sequencing of the rare red list fungi Dentipellis fragilis.</title>
        <authorList>
            <person name="Buettner E."/>
            <person name="Kellner H."/>
        </authorList>
    </citation>
    <scope>NUCLEOTIDE SEQUENCE [LARGE SCALE GENOMIC DNA]</scope>
    <source>
        <strain evidence="2 3">DSM 105465</strain>
    </source>
</reference>
<feature type="region of interest" description="Disordered" evidence="1">
    <location>
        <begin position="33"/>
        <end position="104"/>
    </location>
</feature>
<organism evidence="2 3">
    <name type="scientific">Dentipellis fragilis</name>
    <dbReference type="NCBI Taxonomy" id="205917"/>
    <lineage>
        <taxon>Eukaryota</taxon>
        <taxon>Fungi</taxon>
        <taxon>Dikarya</taxon>
        <taxon>Basidiomycota</taxon>
        <taxon>Agaricomycotina</taxon>
        <taxon>Agaricomycetes</taxon>
        <taxon>Russulales</taxon>
        <taxon>Hericiaceae</taxon>
        <taxon>Dentipellis</taxon>
    </lineage>
</organism>
<feature type="compositionally biased region" description="Low complexity" evidence="1">
    <location>
        <begin position="57"/>
        <end position="72"/>
    </location>
</feature>
<sequence length="519" mass="55311">NSSLGSNSSNKADAPRFELRLVVLRRAWFPLADLDRQKDRPSSPTAFRSHSPTSGHRPTSSFSASSRPRLSPDQLVNLARQSTNPQATSSPAHSPYSPGIAPPPVLAGTSPASFTPLPDEIYLPFIDRPSEVKTLFTGPPSGRLFTLLAQTMTGGDKVEEDALFNSDPVHWSYPQLFYWLTQVDRDVAPDRVWVAHARCCVMSHSELIWERIKGALGVPPELDSDAAAEDDGPVTIFTDFEFAHSPLEVAHPNQEGALPNEGTSDRISPLSNTDYLSSSPPLLASGSPSGIYIEPVLALSTDSPDLSVTDEHLLPPTRPGAHRMHNISEDVLEEKDEDAAEDANSLAVPPPTQSSVSAPPALATQTQPQVQGLRISTSPASPGLFATSSSAAPFHVPLHALDEPRAPRRLTNVMRYAGSAASSDVAYDAVAERGPGNPLFPSSFARLALGPTLSANNPQMRSPVAPPPPAFANPHAIRAGVRGRRGVPSWAESWDPSKHEYALTVGSESSAGAIPAIPA</sequence>
<name>A0A4Y9XVA6_9AGAM</name>
<proteinExistence type="predicted"/>
<feature type="compositionally biased region" description="Polar residues" evidence="1">
    <location>
        <begin position="79"/>
        <end position="92"/>
    </location>
</feature>
<keyword evidence="3" id="KW-1185">Reference proteome</keyword>
<feature type="compositionally biased region" description="Polar residues" evidence="1">
    <location>
        <begin position="42"/>
        <end position="56"/>
    </location>
</feature>
<dbReference type="AlphaFoldDB" id="A0A4Y9XVA6"/>